<dbReference type="WBParaSite" id="RSKR_0000005300.1">
    <property type="protein sequence ID" value="RSKR_0000005300.1"/>
    <property type="gene ID" value="RSKR_0000005300"/>
</dbReference>
<protein>
    <submittedName>
        <fullName evidence="2">CHK domain-containing protein</fullName>
    </submittedName>
</protein>
<accession>A0AC35TFR2</accession>
<sequence length="433" mass="49917">MEGSFFASDKLQKSNVEGTNTEVEWVIQSLNEKNEAFKDARGDSRVSQIDSFDVSSGRGFISKVYKLTIHFDDKTKEPFVCVLKIPGSDCVNEAVNIQNIELLEGKVEVIEKQLVANFHNRECQFYRTYTNIPDLKIVKCHGARDLIVDIQEGALLMDYLGSTGTHIEFVYGLNVYQIRNILKEIHNLQAYFFSLPNQEWYSKFTTVLCAEEFEKMGDIYTSNWNTVKKFVPTEMYEDYEVEIQAITTNNTIISNFMLKELPMMKGSMKSIVHSDLWINNIIFKKDGSGAPLNEVDAIIDWQLPCIGSIGSDLARSIVIGCQPEIRREIETVDLPKYYENIKNEVIKRGGKFEMSWEMFKLNYDYCMIDQAMQLVLVYGFAILNYNIPEDRSDYMWNARNHAIGSRIVLAMKDAVTKCRVLKPEWLIPNYKPQ</sequence>
<reference evidence="2" key="1">
    <citation type="submission" date="2016-11" db="UniProtKB">
        <authorList>
            <consortium name="WormBaseParasite"/>
        </authorList>
    </citation>
    <scope>IDENTIFICATION</scope>
    <source>
        <strain evidence="2">KR3021</strain>
    </source>
</reference>
<name>A0AC35TFR2_9BILA</name>
<organism evidence="1 2">
    <name type="scientific">Rhabditophanes sp. KR3021</name>
    <dbReference type="NCBI Taxonomy" id="114890"/>
    <lineage>
        <taxon>Eukaryota</taxon>
        <taxon>Metazoa</taxon>
        <taxon>Ecdysozoa</taxon>
        <taxon>Nematoda</taxon>
        <taxon>Chromadorea</taxon>
        <taxon>Rhabditida</taxon>
        <taxon>Tylenchina</taxon>
        <taxon>Panagrolaimomorpha</taxon>
        <taxon>Strongyloidoidea</taxon>
        <taxon>Alloionematidae</taxon>
        <taxon>Rhabditophanes</taxon>
    </lineage>
</organism>
<evidence type="ECO:0000313" key="2">
    <source>
        <dbReference type="WBParaSite" id="RSKR_0000005300.1"/>
    </source>
</evidence>
<evidence type="ECO:0000313" key="1">
    <source>
        <dbReference type="Proteomes" id="UP000095286"/>
    </source>
</evidence>
<dbReference type="Proteomes" id="UP000095286">
    <property type="component" value="Unplaced"/>
</dbReference>
<proteinExistence type="predicted"/>